<feature type="domain" description="Protein kinase" evidence="12">
    <location>
        <begin position="12"/>
        <end position="320"/>
    </location>
</feature>
<feature type="compositionally biased region" description="Basic residues" evidence="11">
    <location>
        <begin position="486"/>
        <end position="496"/>
    </location>
</feature>
<evidence type="ECO:0000256" key="5">
    <source>
        <dbReference type="ARBA" id="ARBA00022741"/>
    </source>
</evidence>
<dbReference type="InterPro" id="IPR011009">
    <property type="entry name" value="Kinase-like_dom_sf"/>
</dbReference>
<dbReference type="EMBL" id="CAJNOW010012212">
    <property type="protein sequence ID" value="CAF1607561.1"/>
    <property type="molecule type" value="Genomic_DNA"/>
</dbReference>
<comment type="similarity">
    <text evidence="1">Belongs to the protein kinase superfamily. CMGC Ser/Thr protein kinase family. CDC2/CDKX subfamily.</text>
</comment>
<dbReference type="PANTHER" id="PTHR24056">
    <property type="entry name" value="CELL DIVISION PROTEIN KINASE"/>
    <property type="match status" value="1"/>
</dbReference>
<evidence type="ECO:0000256" key="7">
    <source>
        <dbReference type="ARBA" id="ARBA00022840"/>
    </source>
</evidence>
<proteinExistence type="inferred from homology"/>
<dbReference type="Proteomes" id="UP000663834">
    <property type="component" value="Unassembled WGS sequence"/>
</dbReference>
<evidence type="ECO:0000313" key="13">
    <source>
        <dbReference type="EMBL" id="CAF1607561.1"/>
    </source>
</evidence>
<keyword evidence="4" id="KW-0808">Transferase</keyword>
<dbReference type="FunFam" id="3.30.200.20:FF:000049">
    <property type="entry name" value="cyclin-dependent kinase-like 1 isoform X1"/>
    <property type="match status" value="1"/>
</dbReference>
<feature type="compositionally biased region" description="Basic and acidic residues" evidence="11">
    <location>
        <begin position="633"/>
        <end position="657"/>
    </location>
</feature>
<dbReference type="PROSITE" id="PS50011">
    <property type="entry name" value="PROTEIN_KINASE_DOM"/>
    <property type="match status" value="1"/>
</dbReference>
<dbReference type="PROSITE" id="PS00108">
    <property type="entry name" value="PROTEIN_KINASE_ST"/>
    <property type="match status" value="1"/>
</dbReference>
<comment type="catalytic activity">
    <reaction evidence="9">
        <text>L-seryl-[protein] + ATP = O-phospho-L-seryl-[protein] + ADP + H(+)</text>
        <dbReference type="Rhea" id="RHEA:17989"/>
        <dbReference type="Rhea" id="RHEA-COMP:9863"/>
        <dbReference type="Rhea" id="RHEA-COMP:11604"/>
        <dbReference type="ChEBI" id="CHEBI:15378"/>
        <dbReference type="ChEBI" id="CHEBI:29999"/>
        <dbReference type="ChEBI" id="CHEBI:30616"/>
        <dbReference type="ChEBI" id="CHEBI:83421"/>
        <dbReference type="ChEBI" id="CHEBI:456216"/>
        <dbReference type="EC" id="2.7.11.22"/>
    </reaction>
</comment>
<dbReference type="Gene3D" id="3.30.200.20">
    <property type="entry name" value="Phosphorylase Kinase, domain 1"/>
    <property type="match status" value="1"/>
</dbReference>
<feature type="compositionally biased region" description="Low complexity" evidence="11">
    <location>
        <begin position="697"/>
        <end position="731"/>
    </location>
</feature>
<evidence type="ECO:0000256" key="9">
    <source>
        <dbReference type="ARBA" id="ARBA00048367"/>
    </source>
</evidence>
<feature type="compositionally biased region" description="Polar residues" evidence="11">
    <location>
        <begin position="349"/>
        <end position="364"/>
    </location>
</feature>
<feature type="compositionally biased region" description="Polar residues" evidence="11">
    <location>
        <begin position="663"/>
        <end position="672"/>
    </location>
</feature>
<comment type="catalytic activity">
    <reaction evidence="8">
        <text>L-threonyl-[protein] + ATP = O-phospho-L-threonyl-[protein] + ADP + H(+)</text>
        <dbReference type="Rhea" id="RHEA:46608"/>
        <dbReference type="Rhea" id="RHEA-COMP:11060"/>
        <dbReference type="Rhea" id="RHEA-COMP:11605"/>
        <dbReference type="ChEBI" id="CHEBI:15378"/>
        <dbReference type="ChEBI" id="CHEBI:30013"/>
        <dbReference type="ChEBI" id="CHEBI:30616"/>
        <dbReference type="ChEBI" id="CHEBI:61977"/>
        <dbReference type="ChEBI" id="CHEBI:456216"/>
        <dbReference type="EC" id="2.7.11.22"/>
    </reaction>
</comment>
<evidence type="ECO:0000256" key="8">
    <source>
        <dbReference type="ARBA" id="ARBA00047811"/>
    </source>
</evidence>
<accession>A0A816BFG4</accession>
<dbReference type="GO" id="GO:0005634">
    <property type="term" value="C:nucleus"/>
    <property type="evidence" value="ECO:0007669"/>
    <property type="project" value="TreeGrafter"/>
</dbReference>
<dbReference type="OrthoDB" id="548217at2759"/>
<evidence type="ECO:0000259" key="12">
    <source>
        <dbReference type="PROSITE" id="PS50011"/>
    </source>
</evidence>
<comment type="caution">
    <text evidence="13">The sequence shown here is derived from an EMBL/GenBank/DDBJ whole genome shotgun (WGS) entry which is preliminary data.</text>
</comment>
<keyword evidence="5 10" id="KW-0547">Nucleotide-binding</keyword>
<evidence type="ECO:0000256" key="1">
    <source>
        <dbReference type="ARBA" id="ARBA00006485"/>
    </source>
</evidence>
<feature type="binding site" evidence="10">
    <location>
        <position position="41"/>
    </location>
    <ligand>
        <name>ATP</name>
        <dbReference type="ChEBI" id="CHEBI:30616"/>
    </ligand>
</feature>
<feature type="region of interest" description="Disordered" evidence="11">
    <location>
        <begin position="383"/>
        <end position="532"/>
    </location>
</feature>
<dbReference type="GO" id="GO:0005524">
    <property type="term" value="F:ATP binding"/>
    <property type="evidence" value="ECO:0007669"/>
    <property type="project" value="UniProtKB-UniRule"/>
</dbReference>
<feature type="region of interest" description="Disordered" evidence="11">
    <location>
        <begin position="628"/>
        <end position="672"/>
    </location>
</feature>
<feature type="compositionally biased region" description="Polar residues" evidence="11">
    <location>
        <begin position="401"/>
        <end position="418"/>
    </location>
</feature>
<feature type="compositionally biased region" description="Low complexity" evidence="11">
    <location>
        <begin position="509"/>
        <end position="523"/>
    </location>
</feature>
<dbReference type="Pfam" id="PF00069">
    <property type="entry name" value="Pkinase"/>
    <property type="match status" value="1"/>
</dbReference>
<evidence type="ECO:0000313" key="14">
    <source>
        <dbReference type="Proteomes" id="UP000663834"/>
    </source>
</evidence>
<feature type="region of interest" description="Disordered" evidence="11">
    <location>
        <begin position="691"/>
        <end position="743"/>
    </location>
</feature>
<feature type="compositionally biased region" description="Polar residues" evidence="11">
    <location>
        <begin position="463"/>
        <end position="473"/>
    </location>
</feature>
<dbReference type="PROSITE" id="PS00107">
    <property type="entry name" value="PROTEIN_KINASE_ATP"/>
    <property type="match status" value="1"/>
</dbReference>
<dbReference type="AlphaFoldDB" id="A0A816BFG4"/>
<dbReference type="EC" id="2.7.11.22" evidence="2"/>
<keyword evidence="7 10" id="KW-0067">ATP-binding</keyword>
<sequence length="863" mass="99649">MKHIPSHVKDKYEILSVIGEGSYGVVLKARKKDTNTTVAIKHFKQAPGYCTDMDIIERELKILQSLRFVNVVELIEWFRDKKQCFLVFEYVEWNMLQVLQEHPDGLALEQVRQLSYQLFSAIHWCHTHEIIHRDIKPENLLISKNFVLKLCDFGFARFCNTQTPADYYTDYVATRWYRSPELLIGSIKFQVFIFDEMKAKVYLETNFRSPYGKPVDIWACGCIMAELTTGQALFAGESDIDQLYRIQKCLGPLPPKYMEAMKINPKFDGLKFPPIHHLETLERRYGHIFPSDIMHLFKATLRLYAPDRLTAEACIQHEAFVCLNQKQQQQQQQKRLQRQQQHRPKTVLGSISTSQGQHEQNNDMTSFSIPLVDSRLSKWFDENGEIQSRRRSPTIPGHNGIDNSTDVSFVASSSVIHSQTKHRSNTQLTDRSSNSHHHRPQSKFVRAQSRNHSSSSDERIQITAVSPLSSNNTSDDEDDPNSILSHHSRLRRKYVKSRQPTPPGPQPPSISRQQSFRDQQQQIPLPPTSPSFRCASNGVLLRPKHNQQSSTHIFHKSSKDMGKKLKRFTLDTVENRWHHPYQTSSNQHISESNIYRSSMAIVPNVNTNVYNIQINNNNNNSSSLSFKHAQLQQRDESINESQHRPKTRDLVRSRTIDCHPPSIETTPLLQRTPSRQNIVSHYQMIAADPMDQADVDTTVSTTYSTSRSMEQQQQQQQQQLQQQQHNNNNNNKYPWTPEQRKSAYVSDSHIINPNGHNSSFSRQCYSPTRSDYAHVSKIVMAPQRDPTHDLIKSAKSLVKQNATTFPKTPTESNRRQQSNNNLYGVYPYARTAILHVANTVMPTSFQRQQSIRLPSTKSRHHDR</sequence>
<dbReference type="InterPro" id="IPR017441">
    <property type="entry name" value="Protein_kinase_ATP_BS"/>
</dbReference>
<dbReference type="SUPFAM" id="SSF56112">
    <property type="entry name" value="Protein kinase-like (PK-like)"/>
    <property type="match status" value="1"/>
</dbReference>
<organism evidence="13 14">
    <name type="scientific">Rotaria magnacalcarata</name>
    <dbReference type="NCBI Taxonomy" id="392030"/>
    <lineage>
        <taxon>Eukaryota</taxon>
        <taxon>Metazoa</taxon>
        <taxon>Spiralia</taxon>
        <taxon>Gnathifera</taxon>
        <taxon>Rotifera</taxon>
        <taxon>Eurotatoria</taxon>
        <taxon>Bdelloidea</taxon>
        <taxon>Philodinida</taxon>
        <taxon>Philodinidae</taxon>
        <taxon>Rotaria</taxon>
    </lineage>
</organism>
<name>A0A816BFG4_9BILA</name>
<evidence type="ECO:0000256" key="11">
    <source>
        <dbReference type="SAM" id="MobiDB-lite"/>
    </source>
</evidence>
<evidence type="ECO:0000256" key="3">
    <source>
        <dbReference type="ARBA" id="ARBA00022527"/>
    </source>
</evidence>
<dbReference type="InterPro" id="IPR008271">
    <property type="entry name" value="Ser/Thr_kinase_AS"/>
</dbReference>
<evidence type="ECO:0000256" key="6">
    <source>
        <dbReference type="ARBA" id="ARBA00022777"/>
    </source>
</evidence>
<feature type="compositionally biased region" description="Basic residues" evidence="11">
    <location>
        <begin position="335"/>
        <end position="345"/>
    </location>
</feature>
<protein>
    <recommendedName>
        <fullName evidence="2">cyclin-dependent kinase</fullName>
        <ecNumber evidence="2">2.7.11.22</ecNumber>
    </recommendedName>
</protein>
<evidence type="ECO:0000256" key="2">
    <source>
        <dbReference type="ARBA" id="ARBA00012425"/>
    </source>
</evidence>
<feature type="region of interest" description="Disordered" evidence="11">
    <location>
        <begin position="333"/>
        <end position="364"/>
    </location>
</feature>
<evidence type="ECO:0000256" key="10">
    <source>
        <dbReference type="PROSITE-ProRule" id="PRU10141"/>
    </source>
</evidence>
<dbReference type="PANTHER" id="PTHR24056:SF111">
    <property type="entry name" value="CYCLIN-DEPENDENT KINASE-LIKE 5"/>
    <property type="match status" value="1"/>
</dbReference>
<dbReference type="Gene3D" id="1.10.510.10">
    <property type="entry name" value="Transferase(Phosphotransferase) domain 1"/>
    <property type="match status" value="1"/>
</dbReference>
<dbReference type="GO" id="GO:0004693">
    <property type="term" value="F:cyclin-dependent protein serine/threonine kinase activity"/>
    <property type="evidence" value="ECO:0007669"/>
    <property type="project" value="UniProtKB-EC"/>
</dbReference>
<evidence type="ECO:0000256" key="4">
    <source>
        <dbReference type="ARBA" id="ARBA00022679"/>
    </source>
</evidence>
<dbReference type="InterPro" id="IPR050108">
    <property type="entry name" value="CDK"/>
</dbReference>
<reference evidence="13" key="1">
    <citation type="submission" date="2021-02" db="EMBL/GenBank/DDBJ databases">
        <authorList>
            <person name="Nowell W R."/>
        </authorList>
    </citation>
    <scope>NUCLEOTIDE SEQUENCE</scope>
</reference>
<keyword evidence="6" id="KW-0418">Kinase</keyword>
<dbReference type="InterPro" id="IPR000719">
    <property type="entry name" value="Prot_kinase_dom"/>
</dbReference>
<gene>
    <name evidence="13" type="ORF">KQP761_LOCUS22978</name>
</gene>
<dbReference type="SMART" id="SM00220">
    <property type="entry name" value="S_TKc"/>
    <property type="match status" value="1"/>
</dbReference>
<keyword evidence="3" id="KW-0723">Serine/threonine-protein kinase</keyword>